<dbReference type="SUPFAM" id="SSF50998">
    <property type="entry name" value="Quinoprotein alcohol dehydrogenase-like"/>
    <property type="match status" value="1"/>
</dbReference>
<feature type="repeat" description="WD" evidence="1">
    <location>
        <begin position="198"/>
        <end position="226"/>
    </location>
</feature>
<evidence type="ECO:0000256" key="1">
    <source>
        <dbReference type="PROSITE-ProRule" id="PRU00221"/>
    </source>
</evidence>
<evidence type="ECO:0000256" key="2">
    <source>
        <dbReference type="SAM" id="Phobius"/>
    </source>
</evidence>
<dbReference type="EMBL" id="DSRU01000405">
    <property type="protein sequence ID" value="HFN01383.1"/>
    <property type="molecule type" value="Genomic_DNA"/>
</dbReference>
<keyword evidence="2" id="KW-0812">Transmembrane</keyword>
<dbReference type="Pfam" id="PF00400">
    <property type="entry name" value="WD40"/>
    <property type="match status" value="1"/>
</dbReference>
<sequence>MKSVKTIILSIVGSGAMIALVLGIMYGINRLGGLLWRDEALVCRKERLNALAVTANGNTLITGGRQIRLWDIATGKKLYDSTTDRSMAEKMAGLSPPTVSALAITPDQRMFISAASSVGAIGSQGVHEIQVWDLASRQPIRTLKGHRDRVRFLAVSRDSQTLISQDDSGVIQRWNLATGQMQQTWNTEVAQRFPIVTSADGRGFTSMGKDGTITLWDMTTGKAVSTLKADPSHTPLGVSANNQTLLLQNAGDVKRFRSITAGATLQTLKGSYIESPFAVSPDHKQVLIMTDAGIKRYDLITGQKLQTFNTDHVYNAIAFTPDASSFLTLDKQGNYALWNSATGAKIHQLEGKSGWGAQAFAGTRILVNATNHTGNRITLWDLQSGKRIRRFCNE</sequence>
<protein>
    <submittedName>
        <fullName evidence="3">WD40 repeat domain-containing protein</fullName>
    </submittedName>
</protein>
<keyword evidence="1" id="KW-0853">WD repeat</keyword>
<keyword evidence="2" id="KW-1133">Transmembrane helix</keyword>
<accession>A0A7C3KKL5</accession>
<dbReference type="SMART" id="SM00320">
    <property type="entry name" value="WD40"/>
    <property type="match status" value="4"/>
</dbReference>
<feature type="transmembrane region" description="Helical" evidence="2">
    <location>
        <begin position="6"/>
        <end position="28"/>
    </location>
</feature>
<evidence type="ECO:0000313" key="3">
    <source>
        <dbReference type="EMBL" id="HFN01383.1"/>
    </source>
</evidence>
<dbReference type="PANTHER" id="PTHR19879">
    <property type="entry name" value="TRANSCRIPTION INITIATION FACTOR TFIID"/>
    <property type="match status" value="1"/>
</dbReference>
<feature type="repeat" description="WD" evidence="1">
    <location>
        <begin position="143"/>
        <end position="184"/>
    </location>
</feature>
<proteinExistence type="predicted"/>
<dbReference type="InterPro" id="IPR011047">
    <property type="entry name" value="Quinoprotein_ADH-like_sf"/>
</dbReference>
<comment type="caution">
    <text evidence="3">The sequence shown here is derived from an EMBL/GenBank/DDBJ whole genome shotgun (WGS) entry which is preliminary data.</text>
</comment>
<dbReference type="PANTHER" id="PTHR19879:SF9">
    <property type="entry name" value="TRANSCRIPTION INITIATION FACTOR TFIID SUBUNIT 5"/>
    <property type="match status" value="1"/>
</dbReference>
<organism evidence="3">
    <name type="scientific">Oscillatoriales cyanobacterium SpSt-418</name>
    <dbReference type="NCBI Taxonomy" id="2282169"/>
    <lineage>
        <taxon>Bacteria</taxon>
        <taxon>Bacillati</taxon>
        <taxon>Cyanobacteriota</taxon>
        <taxon>Cyanophyceae</taxon>
        <taxon>Oscillatoriophycideae</taxon>
        <taxon>Oscillatoriales</taxon>
    </lineage>
</organism>
<dbReference type="AlphaFoldDB" id="A0A7C3KKL5"/>
<name>A0A7C3KKL5_9CYAN</name>
<dbReference type="Gene3D" id="2.130.10.10">
    <property type="entry name" value="YVTN repeat-like/Quinoprotein amine dehydrogenase"/>
    <property type="match status" value="2"/>
</dbReference>
<dbReference type="InterPro" id="IPR001680">
    <property type="entry name" value="WD40_rpt"/>
</dbReference>
<reference evidence="3" key="1">
    <citation type="journal article" date="2020" name="mSystems">
        <title>Genome- and Community-Level Interaction Insights into Carbon Utilization and Element Cycling Functions of Hydrothermarchaeota in Hydrothermal Sediment.</title>
        <authorList>
            <person name="Zhou Z."/>
            <person name="Liu Y."/>
            <person name="Xu W."/>
            <person name="Pan J."/>
            <person name="Luo Z.H."/>
            <person name="Li M."/>
        </authorList>
    </citation>
    <scope>NUCLEOTIDE SEQUENCE [LARGE SCALE GENOMIC DNA]</scope>
    <source>
        <strain evidence="3">SpSt-418</strain>
    </source>
</reference>
<dbReference type="PROSITE" id="PS50082">
    <property type="entry name" value="WD_REPEATS_2"/>
    <property type="match status" value="2"/>
</dbReference>
<dbReference type="InterPro" id="IPR015943">
    <property type="entry name" value="WD40/YVTN_repeat-like_dom_sf"/>
</dbReference>
<keyword evidence="2" id="KW-0472">Membrane</keyword>
<gene>
    <name evidence="3" type="ORF">ENR64_27285</name>
</gene>